<evidence type="ECO:0000256" key="6">
    <source>
        <dbReference type="ARBA" id="ARBA00023136"/>
    </source>
</evidence>
<evidence type="ECO:0000256" key="1">
    <source>
        <dbReference type="ARBA" id="ARBA00004141"/>
    </source>
</evidence>
<evidence type="ECO:0000256" key="2">
    <source>
        <dbReference type="ARBA" id="ARBA00008807"/>
    </source>
</evidence>
<feature type="transmembrane region" description="Helical" evidence="8">
    <location>
        <begin position="36"/>
        <end position="54"/>
    </location>
</feature>
<dbReference type="Proteomes" id="UP001175000">
    <property type="component" value="Unassembled WGS sequence"/>
</dbReference>
<feature type="transmembrane region" description="Helical" evidence="8">
    <location>
        <begin position="66"/>
        <end position="91"/>
    </location>
</feature>
<name>A0AA39X506_9PEZI</name>
<dbReference type="AlphaFoldDB" id="A0AA39X506"/>
<keyword evidence="5 8" id="KW-1133">Transmembrane helix</keyword>
<comment type="subcellular location">
    <subcellularLocation>
        <location evidence="1">Membrane</location>
        <topology evidence="1">Multi-pass membrane protein</topology>
    </subcellularLocation>
</comment>
<reference evidence="9" key="1">
    <citation type="submission" date="2023-06" db="EMBL/GenBank/DDBJ databases">
        <title>Genome-scale phylogeny and comparative genomics of the fungal order Sordariales.</title>
        <authorList>
            <consortium name="Lawrence Berkeley National Laboratory"/>
            <person name="Hensen N."/>
            <person name="Bonometti L."/>
            <person name="Westerberg I."/>
            <person name="Brannstrom I.O."/>
            <person name="Guillou S."/>
            <person name="Cros-Aarteil S."/>
            <person name="Calhoun S."/>
            <person name="Haridas S."/>
            <person name="Kuo A."/>
            <person name="Mondo S."/>
            <person name="Pangilinan J."/>
            <person name="Riley R."/>
            <person name="Labutti K."/>
            <person name="Andreopoulos B."/>
            <person name="Lipzen A."/>
            <person name="Chen C."/>
            <person name="Yanf M."/>
            <person name="Daum C."/>
            <person name="Ng V."/>
            <person name="Clum A."/>
            <person name="Steindorff A."/>
            <person name="Ohm R."/>
            <person name="Martin F."/>
            <person name="Silar P."/>
            <person name="Natvig D."/>
            <person name="Lalanne C."/>
            <person name="Gautier V."/>
            <person name="Ament-Velasquez S.L."/>
            <person name="Kruys A."/>
            <person name="Hutchinson M.I."/>
            <person name="Powell A.J."/>
            <person name="Barry K."/>
            <person name="Miller A.N."/>
            <person name="Grigoriev I.V."/>
            <person name="Debuchy R."/>
            <person name="Gladieux P."/>
            <person name="Thoren M.H."/>
            <person name="Johannesson H."/>
        </authorList>
    </citation>
    <scope>NUCLEOTIDE SEQUENCE</scope>
    <source>
        <strain evidence="9">CBS 606.72</strain>
    </source>
</reference>
<dbReference type="GO" id="GO:0000329">
    <property type="term" value="C:fungal-type vacuole membrane"/>
    <property type="evidence" value="ECO:0007669"/>
    <property type="project" value="TreeGrafter"/>
</dbReference>
<proteinExistence type="inferred from homology"/>
<keyword evidence="6 8" id="KW-0472">Membrane</keyword>
<comment type="similarity">
    <text evidence="2">Belongs to the oligopeptide OPT transporter family.</text>
</comment>
<dbReference type="InterPro" id="IPR004813">
    <property type="entry name" value="OPT"/>
</dbReference>
<evidence type="ECO:0000256" key="4">
    <source>
        <dbReference type="ARBA" id="ARBA00022692"/>
    </source>
</evidence>
<keyword evidence="3" id="KW-0813">Transport</keyword>
<accession>A0AA39X506</accession>
<dbReference type="InterPro" id="IPR045035">
    <property type="entry name" value="YSL-like"/>
</dbReference>
<evidence type="ECO:0000313" key="9">
    <source>
        <dbReference type="EMBL" id="KAK0627433.1"/>
    </source>
</evidence>
<dbReference type="PANTHER" id="PTHR31645:SF0">
    <property type="entry name" value="OLIGOPEPTIDE TRANSPORTER YGL114W-RELATED"/>
    <property type="match status" value="1"/>
</dbReference>
<evidence type="ECO:0000256" key="8">
    <source>
        <dbReference type="SAM" id="Phobius"/>
    </source>
</evidence>
<keyword evidence="10" id="KW-1185">Reference proteome</keyword>
<evidence type="ECO:0000256" key="3">
    <source>
        <dbReference type="ARBA" id="ARBA00022448"/>
    </source>
</evidence>
<sequence length="212" mass="22911">MMHPSISLRALAAGLFIGLLINLSNTYYGLRVNVANQMPMVSTLFGFISVRLFSRYLTAPITPDEKVLLLSVSTAVECMPVTAGLVGIIPALEYLVTPDEGGPLRLSLGSLMLWSAGLCFFGLIFAVLLHQQLVIGEKLPWPGARATAQLIRTLHDEPAKPEPGCALSAEADPTESPADQHDTDAIPGEQESPPWTQLGRHVKRTEISLVDQ</sequence>
<gene>
    <name evidence="9" type="ORF">B0T14DRAFT_563240</name>
</gene>
<dbReference type="Pfam" id="PF03169">
    <property type="entry name" value="OPT"/>
    <property type="match status" value="1"/>
</dbReference>
<evidence type="ECO:0000256" key="7">
    <source>
        <dbReference type="SAM" id="MobiDB-lite"/>
    </source>
</evidence>
<keyword evidence="4 8" id="KW-0812">Transmembrane</keyword>
<evidence type="ECO:0000256" key="5">
    <source>
        <dbReference type="ARBA" id="ARBA00022989"/>
    </source>
</evidence>
<dbReference type="GO" id="GO:0035673">
    <property type="term" value="F:oligopeptide transmembrane transporter activity"/>
    <property type="evidence" value="ECO:0007669"/>
    <property type="project" value="InterPro"/>
</dbReference>
<protein>
    <submittedName>
        <fullName evidence="9">OPT oligopeptide transporter protein-domain-containing protein</fullName>
    </submittedName>
</protein>
<dbReference type="PANTHER" id="PTHR31645">
    <property type="entry name" value="OLIGOPEPTIDE TRANSPORTER YGL114W-RELATED"/>
    <property type="match status" value="1"/>
</dbReference>
<dbReference type="EMBL" id="JAULSU010000002">
    <property type="protein sequence ID" value="KAK0627433.1"/>
    <property type="molecule type" value="Genomic_DNA"/>
</dbReference>
<organism evidence="9 10">
    <name type="scientific">Immersiella caudata</name>
    <dbReference type="NCBI Taxonomy" id="314043"/>
    <lineage>
        <taxon>Eukaryota</taxon>
        <taxon>Fungi</taxon>
        <taxon>Dikarya</taxon>
        <taxon>Ascomycota</taxon>
        <taxon>Pezizomycotina</taxon>
        <taxon>Sordariomycetes</taxon>
        <taxon>Sordariomycetidae</taxon>
        <taxon>Sordariales</taxon>
        <taxon>Lasiosphaeriaceae</taxon>
        <taxon>Immersiella</taxon>
    </lineage>
</organism>
<evidence type="ECO:0000313" key="10">
    <source>
        <dbReference type="Proteomes" id="UP001175000"/>
    </source>
</evidence>
<feature type="transmembrane region" description="Helical" evidence="8">
    <location>
        <begin position="111"/>
        <end position="129"/>
    </location>
</feature>
<feature type="region of interest" description="Disordered" evidence="7">
    <location>
        <begin position="158"/>
        <end position="212"/>
    </location>
</feature>
<comment type="caution">
    <text evidence="9">The sequence shown here is derived from an EMBL/GenBank/DDBJ whole genome shotgun (WGS) entry which is preliminary data.</text>
</comment>